<feature type="region of interest" description="Disordered" evidence="1">
    <location>
        <begin position="1"/>
        <end position="126"/>
    </location>
</feature>
<name>A0A2P1GNK0_9NIDO</name>
<feature type="compositionally biased region" description="Low complexity" evidence="1">
    <location>
        <begin position="19"/>
        <end position="28"/>
    </location>
</feature>
<organism evidence="2">
    <name type="scientific">Hainan hebius popei arterivirus</name>
    <dbReference type="NCBI Taxonomy" id="2116439"/>
    <lineage>
        <taxon>Viruses</taxon>
        <taxon>Riboviria</taxon>
        <taxon>Orthornavirae</taxon>
        <taxon>Pisuviricota</taxon>
        <taxon>Pisoniviricetes</taxon>
        <taxon>Nidovirales</taxon>
        <taxon>Arnidovirineae</taxon>
        <taxon>Arteriviridae</taxon>
    </lineage>
</organism>
<proteinExistence type="predicted"/>
<evidence type="ECO:0000256" key="1">
    <source>
        <dbReference type="SAM" id="MobiDB-lite"/>
    </source>
</evidence>
<dbReference type="EMBL" id="MG600021">
    <property type="protein sequence ID" value="AVM87572.1"/>
    <property type="molecule type" value="Genomic_RNA"/>
</dbReference>
<evidence type="ECO:0000313" key="2">
    <source>
        <dbReference type="EMBL" id="AVM87572.1"/>
    </source>
</evidence>
<accession>A0A2P1GNK0</accession>
<feature type="compositionally biased region" description="Low complexity" evidence="1">
    <location>
        <begin position="38"/>
        <end position="67"/>
    </location>
</feature>
<reference evidence="2" key="1">
    <citation type="journal article" date="2018" name="Nature">
        <title>The evolutionary history of vertebrate RNA viruses.</title>
        <authorList>
            <person name="Shi M."/>
            <person name="Lin X.D."/>
            <person name="Chen X."/>
            <person name="Tian J.H."/>
            <person name="Chen L.J."/>
            <person name="Li K."/>
            <person name="Wang W."/>
            <person name="Eden J.S."/>
            <person name="Shen J.J."/>
            <person name="Liu L."/>
            <person name="Holmes E.C."/>
            <person name="Zhang Y.Z."/>
        </authorList>
    </citation>
    <scope>NUCLEOTIDE SEQUENCE</scope>
    <source>
        <strain evidence="2">LPSF26303</strain>
    </source>
</reference>
<protein>
    <submittedName>
        <fullName evidence="2">Uncharacterized protein</fullName>
    </submittedName>
</protein>
<sequence length="126" mass="14676">MAQFQRMSPWGMYPPMPQQQPIVIQQRPAPRPRRRPRPVTQPVFVPVPQYMPRPQNFQPQRRNNNNGFRRRPQGQRRANNQAGQSKQTIPGFHQFRGRWYPNGSGLSSKQISKGLKEKVSDTVCAE</sequence>